<dbReference type="SUPFAM" id="SSF52540">
    <property type="entry name" value="P-loop containing nucleoside triphosphate hydrolases"/>
    <property type="match status" value="1"/>
</dbReference>
<dbReference type="EMBL" id="RKHY01000001">
    <property type="protein sequence ID" value="ROS39049.1"/>
    <property type="molecule type" value="Genomic_DNA"/>
</dbReference>
<gene>
    <name evidence="5" type="ORF">EDD35_1342</name>
</gene>
<dbReference type="PROSITE" id="PS00211">
    <property type="entry name" value="ABC_TRANSPORTER_1"/>
    <property type="match status" value="1"/>
</dbReference>
<dbReference type="SMART" id="SM00382">
    <property type="entry name" value="AAA"/>
    <property type="match status" value="1"/>
</dbReference>
<dbReference type="Pfam" id="PF00005">
    <property type="entry name" value="ABC_tran"/>
    <property type="match status" value="1"/>
</dbReference>
<accession>A0A3N2GS40</accession>
<protein>
    <submittedName>
        <fullName evidence="5">ABC-2 type transport system ATP-binding protein</fullName>
    </submittedName>
</protein>
<proteinExistence type="predicted"/>
<evidence type="ECO:0000256" key="2">
    <source>
        <dbReference type="ARBA" id="ARBA00022741"/>
    </source>
</evidence>
<dbReference type="Gene3D" id="3.40.50.300">
    <property type="entry name" value="P-loop containing nucleotide triphosphate hydrolases"/>
    <property type="match status" value="1"/>
</dbReference>
<dbReference type="PROSITE" id="PS50893">
    <property type="entry name" value="ABC_TRANSPORTER_2"/>
    <property type="match status" value="1"/>
</dbReference>
<sequence>MASSDALTATGLGKRYRRGWALRDCDFSVPHGRISALVGPNGAGKTTLMALATGLLEPTEGQVRVMGRVPDSRGIPADLAFLAQDKPLYRGFTVADMLRAGRALNTTWDQAYAERLLSEAGVPRAARIGTLSGGQRTRVALAMALGRRPRVLMLDEPLADLDPIARDEVMRTLMAEAADTGMTVLLSSHVLSDLENVCDHLLLLADGRTRLCGDVADLLAGHRLLVGPADGDLAPDTVVERRKTARQVTALVRGRGPAPAPGWESHEPTLEELVMAHLRAGSAAAPAREVAA</sequence>
<organism evidence="5 6">
    <name type="scientific">Amycolatopsis thermoflava</name>
    <dbReference type="NCBI Taxonomy" id="84480"/>
    <lineage>
        <taxon>Bacteria</taxon>
        <taxon>Bacillati</taxon>
        <taxon>Actinomycetota</taxon>
        <taxon>Actinomycetes</taxon>
        <taxon>Pseudonocardiales</taxon>
        <taxon>Pseudonocardiaceae</taxon>
        <taxon>Amycolatopsis</taxon>
        <taxon>Amycolatopsis methanolica group</taxon>
    </lineage>
</organism>
<keyword evidence="2" id="KW-0547">Nucleotide-binding</keyword>
<dbReference type="InterPro" id="IPR003439">
    <property type="entry name" value="ABC_transporter-like_ATP-bd"/>
</dbReference>
<keyword evidence="1" id="KW-0813">Transport</keyword>
<dbReference type="PANTHER" id="PTHR42939:SF1">
    <property type="entry name" value="ABC TRANSPORTER ATP-BINDING PROTEIN ALBC-RELATED"/>
    <property type="match status" value="1"/>
</dbReference>
<evidence type="ECO:0000256" key="3">
    <source>
        <dbReference type="ARBA" id="ARBA00022840"/>
    </source>
</evidence>
<dbReference type="InterPro" id="IPR003593">
    <property type="entry name" value="AAA+_ATPase"/>
</dbReference>
<dbReference type="InterPro" id="IPR027417">
    <property type="entry name" value="P-loop_NTPase"/>
</dbReference>
<comment type="caution">
    <text evidence="5">The sequence shown here is derived from an EMBL/GenBank/DDBJ whole genome shotgun (WGS) entry which is preliminary data.</text>
</comment>
<evidence type="ECO:0000259" key="4">
    <source>
        <dbReference type="PROSITE" id="PS50893"/>
    </source>
</evidence>
<dbReference type="AlphaFoldDB" id="A0A3N2GS40"/>
<feature type="domain" description="ABC transporter" evidence="4">
    <location>
        <begin position="7"/>
        <end position="231"/>
    </location>
</feature>
<dbReference type="InterPro" id="IPR017871">
    <property type="entry name" value="ABC_transporter-like_CS"/>
</dbReference>
<evidence type="ECO:0000256" key="1">
    <source>
        <dbReference type="ARBA" id="ARBA00022448"/>
    </source>
</evidence>
<keyword evidence="3 5" id="KW-0067">ATP-binding</keyword>
<dbReference type="GeneID" id="301842782"/>
<evidence type="ECO:0000313" key="6">
    <source>
        <dbReference type="Proteomes" id="UP000274843"/>
    </source>
</evidence>
<dbReference type="Proteomes" id="UP000274843">
    <property type="component" value="Unassembled WGS sequence"/>
</dbReference>
<dbReference type="InterPro" id="IPR051782">
    <property type="entry name" value="ABC_Transporter_VariousFunc"/>
</dbReference>
<evidence type="ECO:0000313" key="5">
    <source>
        <dbReference type="EMBL" id="ROS39049.1"/>
    </source>
</evidence>
<dbReference type="PANTHER" id="PTHR42939">
    <property type="entry name" value="ABC TRANSPORTER ATP-BINDING PROTEIN ALBC-RELATED"/>
    <property type="match status" value="1"/>
</dbReference>
<reference evidence="5 6" key="1">
    <citation type="submission" date="2018-11" db="EMBL/GenBank/DDBJ databases">
        <title>Sequencing the genomes of 1000 actinobacteria strains.</title>
        <authorList>
            <person name="Klenk H.-P."/>
        </authorList>
    </citation>
    <scope>NUCLEOTIDE SEQUENCE [LARGE SCALE GENOMIC DNA]</scope>
    <source>
        <strain evidence="5 6">DSM 44348</strain>
    </source>
</reference>
<dbReference type="GO" id="GO:0005524">
    <property type="term" value="F:ATP binding"/>
    <property type="evidence" value="ECO:0007669"/>
    <property type="project" value="UniProtKB-KW"/>
</dbReference>
<name>A0A3N2GS40_9PSEU</name>
<dbReference type="RefSeq" id="WP_123683228.1">
    <property type="nucleotide sequence ID" value="NZ_RKHY01000001.1"/>
</dbReference>
<keyword evidence="6" id="KW-1185">Reference proteome</keyword>
<dbReference type="GO" id="GO:0016887">
    <property type="term" value="F:ATP hydrolysis activity"/>
    <property type="evidence" value="ECO:0007669"/>
    <property type="project" value="InterPro"/>
</dbReference>
<dbReference type="CDD" id="cd03230">
    <property type="entry name" value="ABC_DR_subfamily_A"/>
    <property type="match status" value="1"/>
</dbReference>